<organism evidence="15 16">
    <name type="scientific">Dreissena polymorpha</name>
    <name type="common">Zebra mussel</name>
    <name type="synonym">Mytilus polymorpha</name>
    <dbReference type="NCBI Taxonomy" id="45954"/>
    <lineage>
        <taxon>Eukaryota</taxon>
        <taxon>Metazoa</taxon>
        <taxon>Spiralia</taxon>
        <taxon>Lophotrochozoa</taxon>
        <taxon>Mollusca</taxon>
        <taxon>Bivalvia</taxon>
        <taxon>Autobranchia</taxon>
        <taxon>Heteroconchia</taxon>
        <taxon>Euheterodonta</taxon>
        <taxon>Imparidentia</taxon>
        <taxon>Neoheterodontei</taxon>
        <taxon>Myida</taxon>
        <taxon>Dreissenoidea</taxon>
        <taxon>Dreissenidae</taxon>
        <taxon>Dreissena</taxon>
    </lineage>
</organism>
<comment type="subcellular location">
    <subcellularLocation>
        <location evidence="1">Membrane</location>
        <topology evidence="1">Single-pass type II membrane protein</topology>
    </subcellularLocation>
</comment>
<evidence type="ECO:0000256" key="3">
    <source>
        <dbReference type="ARBA" id="ARBA00005735"/>
    </source>
</evidence>
<feature type="region of interest" description="Disordered" evidence="12">
    <location>
        <begin position="22"/>
        <end position="96"/>
    </location>
</feature>
<name>A0A9D4QJ67_DREPO</name>
<sequence>MNLDVYVFNAFKTKATNTAESGNYLISGKGTESTKQNTNEVTSDRNSTGPVTTSNTTNSSYQGTESTKQRVTVSQISTAKPPSTTSNNTNSSYQEKSPCLSKEGVAIVVPYRNREEHLRVFIEEIVPFIQRQNISFHIFIIEQSQKAGFNRAKLFNIGFKESKSVGNFSCFIFHDVDLIPTSPDNYYCCESNPKHMSVGNEKFNFKLPYGDYVGGVLAMTTESFLKTNGFSNAYFGWGGEDDDMNVRIKSAGLKTVRPSIIVGRYKALRHVQAVPGQDRFKLVETAKQRITSDGIYTLNYTLLAKNTDGLTTHIKADIDAT</sequence>
<evidence type="ECO:0000313" key="16">
    <source>
        <dbReference type="Proteomes" id="UP000828390"/>
    </source>
</evidence>
<dbReference type="GO" id="GO:0005794">
    <property type="term" value="C:Golgi apparatus"/>
    <property type="evidence" value="ECO:0007669"/>
    <property type="project" value="TreeGrafter"/>
</dbReference>
<dbReference type="AlphaFoldDB" id="A0A9D4QJ67"/>
<feature type="domain" description="Galactosyltransferase C-terminal" evidence="13">
    <location>
        <begin position="194"/>
        <end position="270"/>
    </location>
</feature>
<dbReference type="InterPro" id="IPR003859">
    <property type="entry name" value="Galactosyl_T"/>
</dbReference>
<evidence type="ECO:0000256" key="4">
    <source>
        <dbReference type="ARBA" id="ARBA00022676"/>
    </source>
</evidence>
<keyword evidence="16" id="KW-1185">Reference proteome</keyword>
<dbReference type="PRINTS" id="PR02050">
    <property type="entry name" value="B14GALTRFASE"/>
</dbReference>
<feature type="compositionally biased region" description="Low complexity" evidence="12">
    <location>
        <begin position="83"/>
        <end position="92"/>
    </location>
</feature>
<reference evidence="15" key="2">
    <citation type="submission" date="2020-11" db="EMBL/GenBank/DDBJ databases">
        <authorList>
            <person name="McCartney M.A."/>
            <person name="Auch B."/>
            <person name="Kono T."/>
            <person name="Mallez S."/>
            <person name="Becker A."/>
            <person name="Gohl D.M."/>
            <person name="Silverstein K.A.T."/>
            <person name="Koren S."/>
            <person name="Bechman K.B."/>
            <person name="Herman A."/>
            <person name="Abrahante J.E."/>
            <person name="Garbe J."/>
        </authorList>
    </citation>
    <scope>NUCLEOTIDE SEQUENCE</scope>
    <source>
        <strain evidence="15">Duluth1</strain>
        <tissue evidence="15">Whole animal</tissue>
    </source>
</reference>
<evidence type="ECO:0000256" key="10">
    <source>
        <dbReference type="ARBA" id="ARBA00023180"/>
    </source>
</evidence>
<keyword evidence="6" id="KW-0812">Transmembrane</keyword>
<dbReference type="Proteomes" id="UP000828390">
    <property type="component" value="Unassembled WGS sequence"/>
</dbReference>
<evidence type="ECO:0000256" key="5">
    <source>
        <dbReference type="ARBA" id="ARBA00022679"/>
    </source>
</evidence>
<comment type="pathway">
    <text evidence="2 11">Protein modification; protein glycosylation.</text>
</comment>
<dbReference type="Pfam" id="PF02709">
    <property type="entry name" value="Glyco_transf_7C"/>
    <property type="match status" value="1"/>
</dbReference>
<feature type="compositionally biased region" description="Polar residues" evidence="12">
    <location>
        <begin position="30"/>
        <end position="82"/>
    </location>
</feature>
<dbReference type="EMBL" id="JAIWYP010000004">
    <property type="protein sequence ID" value="KAH3832562.1"/>
    <property type="molecule type" value="Genomic_DNA"/>
</dbReference>
<evidence type="ECO:0000256" key="11">
    <source>
        <dbReference type="RuleBase" id="RU368121"/>
    </source>
</evidence>
<dbReference type="EC" id="2.4.1.-" evidence="11"/>
<evidence type="ECO:0000256" key="7">
    <source>
        <dbReference type="ARBA" id="ARBA00022968"/>
    </source>
</evidence>
<dbReference type="Gene3D" id="3.90.550.10">
    <property type="entry name" value="Spore Coat Polysaccharide Biosynthesis Protein SpsA, Chain A"/>
    <property type="match status" value="1"/>
</dbReference>
<evidence type="ECO:0000256" key="2">
    <source>
        <dbReference type="ARBA" id="ARBA00004922"/>
    </source>
</evidence>
<gene>
    <name evidence="15" type="ORF">DPMN_105853</name>
</gene>
<reference evidence="15" key="1">
    <citation type="journal article" date="2019" name="bioRxiv">
        <title>The Genome of the Zebra Mussel, Dreissena polymorpha: A Resource for Invasive Species Research.</title>
        <authorList>
            <person name="McCartney M.A."/>
            <person name="Auch B."/>
            <person name="Kono T."/>
            <person name="Mallez S."/>
            <person name="Zhang Y."/>
            <person name="Obille A."/>
            <person name="Becker A."/>
            <person name="Abrahante J.E."/>
            <person name="Garbe J."/>
            <person name="Badalamenti J.P."/>
            <person name="Herman A."/>
            <person name="Mangelson H."/>
            <person name="Liachko I."/>
            <person name="Sullivan S."/>
            <person name="Sone E.D."/>
            <person name="Koren S."/>
            <person name="Silverstein K.A.T."/>
            <person name="Beckman K.B."/>
            <person name="Gohl D.M."/>
        </authorList>
    </citation>
    <scope>NUCLEOTIDE SEQUENCE</scope>
    <source>
        <strain evidence="15">Duluth1</strain>
        <tissue evidence="15">Whole animal</tissue>
    </source>
</reference>
<evidence type="ECO:0000313" key="15">
    <source>
        <dbReference type="EMBL" id="KAH3832562.1"/>
    </source>
</evidence>
<dbReference type="SUPFAM" id="SSF53448">
    <property type="entry name" value="Nucleotide-diphospho-sugar transferases"/>
    <property type="match status" value="1"/>
</dbReference>
<evidence type="ECO:0000256" key="12">
    <source>
        <dbReference type="SAM" id="MobiDB-lite"/>
    </source>
</evidence>
<keyword evidence="9" id="KW-0472">Membrane</keyword>
<evidence type="ECO:0000259" key="13">
    <source>
        <dbReference type="Pfam" id="PF02709"/>
    </source>
</evidence>
<dbReference type="GO" id="GO:0016020">
    <property type="term" value="C:membrane"/>
    <property type="evidence" value="ECO:0007669"/>
    <property type="project" value="UniProtKB-SubCell"/>
</dbReference>
<evidence type="ECO:0000256" key="1">
    <source>
        <dbReference type="ARBA" id="ARBA00004606"/>
    </source>
</evidence>
<feature type="domain" description="Galactosyltransferase N-terminal" evidence="14">
    <location>
        <begin position="86"/>
        <end position="190"/>
    </location>
</feature>
<comment type="caution">
    <text evidence="15">The sequence shown here is derived from an EMBL/GenBank/DDBJ whole genome shotgun (WGS) entry which is preliminary data.</text>
</comment>
<dbReference type="GO" id="GO:0008378">
    <property type="term" value="F:galactosyltransferase activity"/>
    <property type="evidence" value="ECO:0007669"/>
    <property type="project" value="TreeGrafter"/>
</dbReference>
<protein>
    <recommendedName>
        <fullName evidence="11">Beta-1,4-galactosyltransferase</fullName>
        <ecNumber evidence="11">2.4.1.-</ecNumber>
    </recommendedName>
</protein>
<comment type="similarity">
    <text evidence="3 11">Belongs to the glycosyltransferase 7 family.</text>
</comment>
<evidence type="ECO:0000256" key="8">
    <source>
        <dbReference type="ARBA" id="ARBA00022989"/>
    </source>
</evidence>
<dbReference type="InterPro" id="IPR029044">
    <property type="entry name" value="Nucleotide-diphossugar_trans"/>
</dbReference>
<comment type="function">
    <text evidence="11">Catalyses the transfer of galactose onto proteins or lipids.</text>
</comment>
<dbReference type="GO" id="GO:0005975">
    <property type="term" value="P:carbohydrate metabolic process"/>
    <property type="evidence" value="ECO:0007669"/>
    <property type="project" value="InterPro"/>
</dbReference>
<evidence type="ECO:0000259" key="14">
    <source>
        <dbReference type="Pfam" id="PF13733"/>
    </source>
</evidence>
<evidence type="ECO:0000256" key="9">
    <source>
        <dbReference type="ARBA" id="ARBA00023136"/>
    </source>
</evidence>
<keyword evidence="8" id="KW-1133">Transmembrane helix</keyword>
<dbReference type="PANTHER" id="PTHR19300">
    <property type="entry name" value="BETA-1,4-GALACTOSYLTRANSFERASE"/>
    <property type="match status" value="1"/>
</dbReference>
<evidence type="ECO:0000256" key="6">
    <source>
        <dbReference type="ARBA" id="ARBA00022692"/>
    </source>
</evidence>
<dbReference type="Pfam" id="PF13733">
    <property type="entry name" value="Glyco_transf_7N"/>
    <property type="match status" value="1"/>
</dbReference>
<keyword evidence="10 11" id="KW-0325">Glycoprotein</keyword>
<accession>A0A9D4QJ67</accession>
<proteinExistence type="inferred from homology"/>
<keyword evidence="7 11" id="KW-0735">Signal-anchor</keyword>
<dbReference type="CDD" id="cd00899">
    <property type="entry name" value="b4GalT"/>
    <property type="match status" value="1"/>
</dbReference>
<keyword evidence="5 11" id="KW-0808">Transferase</keyword>
<dbReference type="InterPro" id="IPR027995">
    <property type="entry name" value="Galactosyl_T_N"/>
</dbReference>
<dbReference type="PANTHER" id="PTHR19300:SF57">
    <property type="entry name" value="BETA-1,4-N-ACETYLGALACTOSAMINYLTRANSFERASE"/>
    <property type="match status" value="1"/>
</dbReference>
<keyword evidence="4 11" id="KW-0328">Glycosyltransferase</keyword>
<dbReference type="InterPro" id="IPR027791">
    <property type="entry name" value="Galactosyl_T_C"/>
</dbReference>